<dbReference type="GeneTree" id="ENSGT00390000017311"/>
<dbReference type="KEGG" id="sfm:108937951"/>
<dbReference type="PANTHER" id="PTHR10755:SF0">
    <property type="entry name" value="OXYGEN-DEPENDENT COPROPORPHYRINOGEN-III OXIDASE, MITOCHONDRIAL"/>
    <property type="match status" value="1"/>
</dbReference>
<dbReference type="RefSeq" id="XP_029112797.1">
    <property type="nucleotide sequence ID" value="XM_029256964.1"/>
</dbReference>
<dbReference type="RefSeq" id="XP_029112798.1">
    <property type="nucleotide sequence ID" value="XM_029256965.1"/>
</dbReference>
<dbReference type="GO" id="GO:0005737">
    <property type="term" value="C:cytoplasm"/>
    <property type="evidence" value="ECO:0007669"/>
    <property type="project" value="TreeGrafter"/>
</dbReference>
<dbReference type="InterPro" id="IPR036406">
    <property type="entry name" value="Coprogen_oxidase_aer_sf"/>
</dbReference>
<evidence type="ECO:0000256" key="1">
    <source>
        <dbReference type="ARBA" id="ARBA00005168"/>
    </source>
</evidence>
<dbReference type="PROSITE" id="PS01021">
    <property type="entry name" value="COPROGEN_OXIDASE"/>
    <property type="match status" value="1"/>
</dbReference>
<keyword evidence="5" id="KW-0560">Oxidoreductase</keyword>
<dbReference type="Gene3D" id="3.40.1500.10">
    <property type="entry name" value="Coproporphyrinogen III oxidase, aerobic"/>
    <property type="match status" value="1"/>
</dbReference>
<dbReference type="RefSeq" id="XP_029112796.1">
    <property type="nucleotide sequence ID" value="XM_029256963.1"/>
</dbReference>
<dbReference type="UniPathway" id="UPA00251">
    <property type="reaction ID" value="UER00322"/>
</dbReference>
<dbReference type="Proteomes" id="UP000694397">
    <property type="component" value="Chromosome 12"/>
</dbReference>
<proteinExistence type="inferred from homology"/>
<dbReference type="RefSeq" id="XP_018613717.2">
    <property type="nucleotide sequence ID" value="XM_018758201.2"/>
</dbReference>
<evidence type="ECO:0000256" key="6">
    <source>
        <dbReference type="ARBA" id="ARBA00023244"/>
    </source>
</evidence>
<keyword evidence="8" id="KW-1185">Reference proteome</keyword>
<reference evidence="7 8" key="1">
    <citation type="submission" date="2019-04" db="EMBL/GenBank/DDBJ databases">
        <authorList>
            <consortium name="Wellcome Sanger Institute Data Sharing"/>
        </authorList>
    </citation>
    <scope>NUCLEOTIDE SEQUENCE [LARGE SCALE GENOMIC DNA]</scope>
</reference>
<keyword evidence="6" id="KW-0627">Porphyrin biosynthesis</keyword>
<evidence type="ECO:0000256" key="4">
    <source>
        <dbReference type="ARBA" id="ARBA00012869"/>
    </source>
</evidence>
<evidence type="ECO:0000256" key="5">
    <source>
        <dbReference type="ARBA" id="ARBA00023002"/>
    </source>
</evidence>
<dbReference type="Ensembl" id="ENSSFOT00015011527.2">
    <property type="protein sequence ID" value="ENSSFOP00015011378.2"/>
    <property type="gene ID" value="ENSSFOG00015007356.2"/>
</dbReference>
<reference evidence="7" key="2">
    <citation type="submission" date="2025-08" db="UniProtKB">
        <authorList>
            <consortium name="Ensembl"/>
        </authorList>
    </citation>
    <scope>IDENTIFICATION</scope>
</reference>
<protein>
    <recommendedName>
        <fullName evidence="4">coproporphyrinogen oxidase</fullName>
        <ecNumber evidence="4">1.3.3.3</ecNumber>
    </recommendedName>
</protein>
<comment type="subunit">
    <text evidence="3">Homodimer.</text>
</comment>
<comment type="similarity">
    <text evidence="2">Belongs to the aerobic coproporphyrinogen-III oxidase family.</text>
</comment>
<dbReference type="GO" id="GO:0006782">
    <property type="term" value="P:protoporphyrinogen IX biosynthetic process"/>
    <property type="evidence" value="ECO:0007669"/>
    <property type="project" value="UniProtKB-UniPathway"/>
</dbReference>
<dbReference type="EC" id="1.3.3.3" evidence="4"/>
<reference evidence="7" key="3">
    <citation type="submission" date="2025-09" db="UniProtKB">
        <authorList>
            <consortium name="Ensembl"/>
        </authorList>
    </citation>
    <scope>IDENTIFICATION</scope>
</reference>
<name>A0A8C9RED2_SCLFO</name>
<dbReference type="GO" id="GO:0004109">
    <property type="term" value="F:coproporphyrinogen oxidase activity"/>
    <property type="evidence" value="ECO:0007669"/>
    <property type="project" value="UniProtKB-EC"/>
</dbReference>
<accession>A0A8C9RED2</accession>
<dbReference type="PIRSF" id="PIRSF000166">
    <property type="entry name" value="Coproporphyri_ox"/>
    <property type="match status" value="1"/>
</dbReference>
<dbReference type="GeneID" id="108937951"/>
<dbReference type="InterPro" id="IPR001260">
    <property type="entry name" value="Coprogen_oxidase_aer"/>
</dbReference>
<evidence type="ECO:0000313" key="8">
    <source>
        <dbReference type="Proteomes" id="UP000694397"/>
    </source>
</evidence>
<dbReference type="AlphaFoldDB" id="A0A8C9RED2"/>
<sequence>MTDANSVASFLQDRAPHHFSARARERCARFLRMCARLQQQVCERLRDIDGTPVRLDCWRRQEGGGGATAILCDGNVFLKANVDVTMVTGRMDASLLGQLAKPESTAWTWPEQGCNFLAVGLSSVIHVKNPHVPSYHFNLRLMLLNLCDGTEVGWYGGVIDITPFYLIPEDITHFHRILKEACEKHDVTYYPRFKKWCDDYFFIRHRGETRGLGGIFFDNLTFEEEGNFEFARSCADAILPAYIPILRARVSTPFTDQENTWKLLRYGRYIEFNLMYDKGTKFGLLLPGFRTETLFACIPIMAKWVYDWNPEPGGREAELVRVLRCPQNWA</sequence>
<evidence type="ECO:0000256" key="3">
    <source>
        <dbReference type="ARBA" id="ARBA00011738"/>
    </source>
</evidence>
<evidence type="ECO:0000313" key="7">
    <source>
        <dbReference type="Ensembl" id="ENSSFOP00015011378.2"/>
    </source>
</evidence>
<dbReference type="Pfam" id="PF01218">
    <property type="entry name" value="Coprogen_oxidas"/>
    <property type="match status" value="1"/>
</dbReference>
<dbReference type="OrthoDB" id="15318at2759"/>
<dbReference type="NCBIfam" id="NF003727">
    <property type="entry name" value="PRK05330.1"/>
    <property type="match status" value="1"/>
</dbReference>
<comment type="pathway">
    <text evidence="1">Porphyrin-containing compound metabolism; protoporphyrin-IX biosynthesis; protoporphyrinogen-IX from coproporphyrinogen-III (O2 route): step 1/1.</text>
</comment>
<dbReference type="PRINTS" id="PR00073">
    <property type="entry name" value="COPRGNOXDASE"/>
</dbReference>
<dbReference type="InterPro" id="IPR018375">
    <property type="entry name" value="Coprogen_oxidase_CS"/>
</dbReference>
<gene>
    <name evidence="7" type="primary">LOC108937951</name>
</gene>
<organism evidence="7 8">
    <name type="scientific">Scleropages formosus</name>
    <name type="common">Asian bonytongue</name>
    <name type="synonym">Osteoglossum formosum</name>
    <dbReference type="NCBI Taxonomy" id="113540"/>
    <lineage>
        <taxon>Eukaryota</taxon>
        <taxon>Metazoa</taxon>
        <taxon>Chordata</taxon>
        <taxon>Craniata</taxon>
        <taxon>Vertebrata</taxon>
        <taxon>Euteleostomi</taxon>
        <taxon>Actinopterygii</taxon>
        <taxon>Neopterygii</taxon>
        <taxon>Teleostei</taxon>
        <taxon>Osteoglossocephala</taxon>
        <taxon>Osteoglossomorpha</taxon>
        <taxon>Osteoglossiformes</taxon>
        <taxon>Osteoglossidae</taxon>
        <taxon>Scleropages</taxon>
    </lineage>
</organism>
<dbReference type="SUPFAM" id="SSF102886">
    <property type="entry name" value="Coproporphyrinogen III oxidase"/>
    <property type="match status" value="1"/>
</dbReference>
<dbReference type="PANTHER" id="PTHR10755">
    <property type="entry name" value="COPROPORPHYRINOGEN III OXIDASE, MITOCHONDRIAL"/>
    <property type="match status" value="1"/>
</dbReference>
<evidence type="ECO:0000256" key="2">
    <source>
        <dbReference type="ARBA" id="ARBA00010644"/>
    </source>
</evidence>